<keyword evidence="2" id="KW-1185">Reference proteome</keyword>
<dbReference type="Proteomes" id="UP000027093">
    <property type="component" value="Chromosome"/>
</dbReference>
<organism evidence="1 2">
    <name type="scientific">Nitrososphaera viennensis EN76</name>
    <dbReference type="NCBI Taxonomy" id="926571"/>
    <lineage>
        <taxon>Archaea</taxon>
        <taxon>Nitrososphaerota</taxon>
        <taxon>Nitrososphaeria</taxon>
        <taxon>Nitrososphaerales</taxon>
        <taxon>Nitrososphaeraceae</taxon>
        <taxon>Nitrososphaera</taxon>
    </lineage>
</organism>
<name>A0A060HW46_9ARCH</name>
<dbReference type="OrthoDB" id="26462at2157"/>
<accession>A0A060HW46</accession>
<proteinExistence type="predicted"/>
<dbReference type="KEGG" id="nvn:NVIE_029730"/>
<dbReference type="STRING" id="926571.NVIE_029730"/>
<sequence length="181" mass="20967">MSEFLTAYPKTSIAKGIKNLIRREEIELDHLSLMVKIKKDEIINALLSEGFKLVKLENKKPNQLGCGLAKKLSKPWEMHVRLFTVEQGLIAIQAEVEVSRKYIQHIRSARAPVIYEVEQILKKHQIEYKIWNEKIRDYITRVIDNHEIKLEAPSIPISWKQMAAYAAALGIVYLLKFTTII</sequence>
<dbReference type="AlphaFoldDB" id="A0A060HW46"/>
<dbReference type="RefSeq" id="WP_075055847.1">
    <property type="nucleotide sequence ID" value="NZ_CP007536.1"/>
</dbReference>
<gene>
    <name evidence="1" type="ORF">NVIE_029730</name>
</gene>
<dbReference type="HOGENOM" id="CLU_104053_0_0_2"/>
<reference evidence="1 2" key="1">
    <citation type="journal article" date="2014" name="Int. J. Syst. Evol. Microbiol.">
        <title>Nitrososphaera viennensis gen. nov., sp. nov., an aerobic and mesophilic, ammonia-oxidizing archaeon from soil and a member of the archaeal phylum Thaumarchaeota.</title>
        <authorList>
            <person name="Stieglmeier M."/>
            <person name="Klingl A."/>
            <person name="Alves R.J."/>
            <person name="Rittmann S.K."/>
            <person name="Melcher M."/>
            <person name="Leisch N."/>
            <person name="Schleper C."/>
        </authorList>
    </citation>
    <scope>NUCLEOTIDE SEQUENCE [LARGE SCALE GENOMIC DNA]</scope>
    <source>
        <strain evidence="1">EN76</strain>
    </source>
</reference>
<protein>
    <submittedName>
        <fullName evidence="1">Uncharacterized protein</fullName>
    </submittedName>
</protein>
<dbReference type="EMBL" id="CP007536">
    <property type="protein sequence ID" value="AIC17252.1"/>
    <property type="molecule type" value="Genomic_DNA"/>
</dbReference>
<evidence type="ECO:0000313" key="1">
    <source>
        <dbReference type="EMBL" id="AIC17252.1"/>
    </source>
</evidence>
<evidence type="ECO:0000313" key="2">
    <source>
        <dbReference type="Proteomes" id="UP000027093"/>
    </source>
</evidence>
<dbReference type="GeneID" id="74948209"/>